<accession>A0A6A4ZBF2</accession>
<feature type="non-terminal residue" evidence="1">
    <location>
        <position position="1"/>
    </location>
</feature>
<evidence type="ECO:0000313" key="1">
    <source>
        <dbReference type="EMBL" id="KAF0713225.1"/>
    </source>
</evidence>
<dbReference type="AlphaFoldDB" id="A0A6A4ZBF2"/>
<sequence length="226" mass="25391">QFHIEMVLDIATESRTTRTSLALSRVVQYIYASEHGPSHLRDYVTAFSTVVVVGVLLDHFPFWFNVKDVVRRYHTWTLRADIRALGRAMQKVSTDEEVFEAAQNIRTRLLEFQRCTAVDDASDGLAEAALDKPKSEGWHPDQQAATAGHLKASSQHIKEATRKCVALVHLAKNDAEVDTVATGALLPVFKIYHRIVCNNEGGATDELCEFMSKLNRVKVITDVWLL</sequence>
<protein>
    <submittedName>
        <fullName evidence="1">Uncharacterized protein</fullName>
    </submittedName>
</protein>
<proteinExistence type="predicted"/>
<dbReference type="EMBL" id="VJMH01001095">
    <property type="protein sequence ID" value="KAF0713225.1"/>
    <property type="molecule type" value="Genomic_DNA"/>
</dbReference>
<organism evidence="1">
    <name type="scientific">Aphanomyces stellatus</name>
    <dbReference type="NCBI Taxonomy" id="120398"/>
    <lineage>
        <taxon>Eukaryota</taxon>
        <taxon>Sar</taxon>
        <taxon>Stramenopiles</taxon>
        <taxon>Oomycota</taxon>
        <taxon>Saprolegniomycetes</taxon>
        <taxon>Saprolegniales</taxon>
        <taxon>Verrucalvaceae</taxon>
        <taxon>Aphanomyces</taxon>
    </lineage>
</organism>
<gene>
    <name evidence="1" type="ORF">As57867_004438</name>
</gene>
<reference evidence="1" key="1">
    <citation type="submission" date="2019-06" db="EMBL/GenBank/DDBJ databases">
        <title>Genomics analysis of Aphanomyces spp. identifies a new class of oomycete effector associated with host adaptation.</title>
        <authorList>
            <person name="Gaulin E."/>
        </authorList>
    </citation>
    <scope>NUCLEOTIDE SEQUENCE</scope>
    <source>
        <strain evidence="1">CBS 578.67</strain>
    </source>
</reference>
<name>A0A6A4ZBF2_9STRA</name>
<comment type="caution">
    <text evidence="1">The sequence shown here is derived from an EMBL/GenBank/DDBJ whole genome shotgun (WGS) entry which is preliminary data.</text>
</comment>